<keyword evidence="3" id="KW-1185">Reference proteome</keyword>
<feature type="coiled-coil region" evidence="1">
    <location>
        <begin position="365"/>
        <end position="430"/>
    </location>
</feature>
<dbReference type="AlphaFoldDB" id="A0A1X0P2D8"/>
<feature type="coiled-coil region" evidence="1">
    <location>
        <begin position="72"/>
        <end position="134"/>
    </location>
</feature>
<comment type="caution">
    <text evidence="2">The sequence shown here is derived from an EMBL/GenBank/DDBJ whole genome shotgun (WGS) entry which is preliminary data.</text>
</comment>
<reference evidence="2 3" key="1">
    <citation type="submission" date="2017-03" db="EMBL/GenBank/DDBJ databases">
        <title>An alternative strategy for trypanosome survival in the mammalian bloodstream revealed through genome and transcriptome analysis of the ubiquitous bovine parasite Trypanosoma (Megatrypanum) theileri.</title>
        <authorList>
            <person name="Kelly S."/>
            <person name="Ivens A."/>
            <person name="Mott A."/>
            <person name="O'Neill E."/>
            <person name="Emms D."/>
            <person name="Macleod O."/>
            <person name="Voorheis P."/>
            <person name="Matthews J."/>
            <person name="Matthews K."/>
            <person name="Carrington M."/>
        </authorList>
    </citation>
    <scope>NUCLEOTIDE SEQUENCE [LARGE SCALE GENOMIC DNA]</scope>
    <source>
        <strain evidence="2">Edinburgh</strain>
    </source>
</reference>
<dbReference type="EMBL" id="NBCO01000007">
    <property type="protein sequence ID" value="ORC90998.1"/>
    <property type="molecule type" value="Genomic_DNA"/>
</dbReference>
<dbReference type="OrthoDB" id="242440at2759"/>
<evidence type="ECO:0000256" key="1">
    <source>
        <dbReference type="SAM" id="Coils"/>
    </source>
</evidence>
<accession>A0A1X0P2D8</accession>
<dbReference type="GeneID" id="39983648"/>
<organism evidence="2 3">
    <name type="scientific">Trypanosoma theileri</name>
    <dbReference type="NCBI Taxonomy" id="67003"/>
    <lineage>
        <taxon>Eukaryota</taxon>
        <taxon>Discoba</taxon>
        <taxon>Euglenozoa</taxon>
        <taxon>Kinetoplastea</taxon>
        <taxon>Metakinetoplastina</taxon>
        <taxon>Trypanosomatida</taxon>
        <taxon>Trypanosomatidae</taxon>
        <taxon>Trypanosoma</taxon>
    </lineage>
</organism>
<protein>
    <submittedName>
        <fullName evidence="2">Uncharacterized protein</fullName>
    </submittedName>
</protein>
<gene>
    <name evidence="2" type="ORF">TM35_000074220</name>
</gene>
<dbReference type="Proteomes" id="UP000192257">
    <property type="component" value="Unassembled WGS sequence"/>
</dbReference>
<evidence type="ECO:0000313" key="3">
    <source>
        <dbReference type="Proteomes" id="UP000192257"/>
    </source>
</evidence>
<dbReference type="VEuPathDB" id="TriTrypDB:TM35_000074220"/>
<evidence type="ECO:0000313" key="2">
    <source>
        <dbReference type="EMBL" id="ORC90998.1"/>
    </source>
</evidence>
<sequence length="452" mass="52542">MSHSNRSHLGEDVLDVEHKIVLETNKRKKVERALGHLRSQGLPKTHKEVTFQTLLESIESVKKEKNTIREWLERGVAEAERVSEQLLQLSEEVQHAEELETKVKLSVHELTDYYSQLQQDLHNMNLEVRSLQHDISMKKDVEAVEVVQTNAQKNEDFSLFDLSALKKTVEELRRKVAMVETAEAAMGCLAACSRRSLHELGKLSIAVNNTDVLGEWKETEDDTDSFDSEEGADSTRHSPVVLTSAKAILDRCDLCLCTIWSGLSRVAFDKAHHRRQQDMRYEEAYVAVERDYEMTMQNCATHLQQLRDEVELWKSKYSTFESLVKEWEVGDNKNTGIFYTKDRCENETNESFTKKEENDTDESFATALKREKTSLEDNYHRLQATKESLENKIDIATNDYKCVRELKHEYRDLELRKSELVRINEQLRKKNRMMKLAAWKIDMTLPLTLIDK</sequence>
<keyword evidence="1" id="KW-0175">Coiled coil</keyword>
<proteinExistence type="predicted"/>
<name>A0A1X0P2D8_9TRYP</name>
<dbReference type="RefSeq" id="XP_028885064.1">
    <property type="nucleotide sequence ID" value="XM_029023868.1"/>
</dbReference>